<sequence length="967" mass="106812">MAQTRDGWLWLGTASGLYRFDGVHFERHDLLPAGSIASRSVGVLRAMRNGDLWVGYSFGGASVLDARGEVRHFSPGGLPEGKPVESFDEDGEGRPWAITPQGVHVFEQGVWSSVDARWGLPEDEWSDSLLDVSGALWMVGSSSVYVLRPGTRRFERVEFDGPPVLALFEGHDGSLWRYDERGASPLRGPGFPVPSPRGPADAWSGHSLISLFDRDGSCWMVGCPQGGVCRVAKPFEEGRFLRRTDTTDVFGAREGLSSDAAMTLFQDREGTIWVGTQLGLDRFRRNDVATLRFPTLTSYFALVADRQGRMWSGSATRAGNNDFWWRLGEAPVRVPGIEGEMTATFLDSDGRLLLGGSAGFWRFDPETGRVETLSRPEQEQGQRIQAIVRDAEGRLWVSFRASTVYRLDGDTWTPKGGLAALPDLPPARAVLDARGHLWFGYSTNQVFILEGAHVRAFNEEHGLRTGTVTAILPGEPALVGGALGLAAFDGARFRMLKATHAEVLTGLTGLLKTEDGALWLNGHAGGARIAAEDLRRALAEPDFVMPVERFDMNDGMPGGAQQIRPLPTLVRGGDGRLWFAAVNGLGWMDPSRIERNALPPPVMIRSVSSGETSYAGTTRLELPPRTRELRIAYTALSLGMPERVTFRYRLEGVDDGWKDAGPRREATYTNLGPGHYRFQVMAANEDGVWNEQGASLELDLAPTFFQTRAFTVLCVVGGLGLAWLLYALRMWRVTQRLRLRLEERHAERERIARELHDTLLQGIQGLVLNVHVVTSSLPDGEARLGLESALDRADSVLTEGRDRVSSLRDTSASKDDLAQAFTSLARELDQRDGPRLRMVVRGEARTLEPLVADELYRIGREAIGNAFVHSRAREVEVSLLFEHPELRLCVRDDGRGIDVATLERGGRAGHWGLRGMRERAEKVGGRLDIISGEGRGTEVHVVVQAQRAYLRRPLEGLRRLVPRLGRR</sequence>
<dbReference type="Pfam" id="PF07494">
    <property type="entry name" value="Reg_prop"/>
    <property type="match status" value="1"/>
</dbReference>
<evidence type="ECO:0000256" key="2">
    <source>
        <dbReference type="ARBA" id="ARBA00022777"/>
    </source>
</evidence>
<dbReference type="STRING" id="1334629.MFUL124B02_08010"/>
<evidence type="ECO:0000259" key="5">
    <source>
        <dbReference type="SMART" id="SM00387"/>
    </source>
</evidence>
<feature type="transmembrane region" description="Helical" evidence="4">
    <location>
        <begin position="709"/>
        <end position="728"/>
    </location>
</feature>
<evidence type="ECO:0000313" key="6">
    <source>
        <dbReference type="EMBL" id="GEN05031.1"/>
    </source>
</evidence>
<dbReference type="GO" id="GO:0016020">
    <property type="term" value="C:membrane"/>
    <property type="evidence" value="ECO:0007669"/>
    <property type="project" value="InterPro"/>
</dbReference>
<evidence type="ECO:0000313" key="9">
    <source>
        <dbReference type="Proteomes" id="UP000321514"/>
    </source>
</evidence>
<dbReference type="InterPro" id="IPR013783">
    <property type="entry name" value="Ig-like_fold"/>
</dbReference>
<keyword evidence="1" id="KW-0808">Transferase</keyword>
<dbReference type="SUPFAM" id="SSF55874">
    <property type="entry name" value="ATPase domain of HSP90 chaperone/DNA topoisomerase II/histidine kinase"/>
    <property type="match status" value="1"/>
</dbReference>
<comment type="caution">
    <text evidence="6">The sequence shown here is derived from an EMBL/GenBank/DDBJ whole genome shotgun (WGS) entry which is preliminary data.</text>
</comment>
<keyword evidence="4" id="KW-1133">Transmembrane helix</keyword>
<dbReference type="AlphaFoldDB" id="A0A511SSX8"/>
<protein>
    <submittedName>
        <fullName evidence="6">Histidine kinase</fullName>
    </submittedName>
    <submittedName>
        <fullName evidence="7">Two component regulator propeller</fullName>
    </submittedName>
</protein>
<dbReference type="Proteomes" id="UP000183760">
    <property type="component" value="Unassembled WGS sequence"/>
</dbReference>
<dbReference type="PANTHER" id="PTHR24421">
    <property type="entry name" value="NITRATE/NITRITE SENSOR PROTEIN NARX-RELATED"/>
    <property type="match status" value="1"/>
</dbReference>
<dbReference type="EMBL" id="BJXR01000002">
    <property type="protein sequence ID" value="GEN05031.1"/>
    <property type="molecule type" value="Genomic_DNA"/>
</dbReference>
<evidence type="ECO:0000256" key="4">
    <source>
        <dbReference type="SAM" id="Phobius"/>
    </source>
</evidence>
<gene>
    <name evidence="6" type="ORF">MFU01_00680</name>
    <name evidence="7" type="ORF">SAMN05443572_1011425</name>
</gene>
<dbReference type="InterPro" id="IPR011712">
    <property type="entry name" value="Sig_transdc_His_kin_sub3_dim/P"/>
</dbReference>
<evidence type="ECO:0000313" key="8">
    <source>
        <dbReference type="Proteomes" id="UP000183760"/>
    </source>
</evidence>
<keyword evidence="3" id="KW-0902">Two-component regulatory system</keyword>
<dbReference type="GO" id="GO:0046983">
    <property type="term" value="F:protein dimerization activity"/>
    <property type="evidence" value="ECO:0007669"/>
    <property type="project" value="InterPro"/>
</dbReference>
<dbReference type="InterPro" id="IPR050482">
    <property type="entry name" value="Sensor_HK_TwoCompSys"/>
</dbReference>
<dbReference type="InterPro" id="IPR011123">
    <property type="entry name" value="Y_Y_Y"/>
</dbReference>
<dbReference type="Proteomes" id="UP000321514">
    <property type="component" value="Unassembled WGS sequence"/>
</dbReference>
<dbReference type="InterPro" id="IPR011110">
    <property type="entry name" value="Reg_prop"/>
</dbReference>
<feature type="domain" description="Histidine kinase/HSP90-like ATPase" evidence="5">
    <location>
        <begin position="850"/>
        <end position="947"/>
    </location>
</feature>
<dbReference type="Gene3D" id="2.130.10.10">
    <property type="entry name" value="YVTN repeat-like/Quinoprotein amine dehydrogenase"/>
    <property type="match status" value="3"/>
</dbReference>
<accession>A0A511SSX8</accession>
<dbReference type="SMART" id="SM00387">
    <property type="entry name" value="HATPase_c"/>
    <property type="match status" value="1"/>
</dbReference>
<dbReference type="InterPro" id="IPR015943">
    <property type="entry name" value="WD40/YVTN_repeat-like_dom_sf"/>
</dbReference>
<dbReference type="Gene3D" id="2.60.40.10">
    <property type="entry name" value="Immunoglobulins"/>
    <property type="match status" value="1"/>
</dbReference>
<keyword evidence="2 6" id="KW-0418">Kinase</keyword>
<reference evidence="6 9" key="2">
    <citation type="submission" date="2019-07" db="EMBL/GenBank/DDBJ databases">
        <title>Whole genome shotgun sequence of Myxococcus fulvus NBRC 100333.</title>
        <authorList>
            <person name="Hosoyama A."/>
            <person name="Uohara A."/>
            <person name="Ohji S."/>
            <person name="Ichikawa N."/>
        </authorList>
    </citation>
    <scope>NUCLEOTIDE SEQUENCE [LARGE SCALE GENOMIC DNA]</scope>
    <source>
        <strain evidence="6 9">NBRC 100333</strain>
    </source>
</reference>
<reference evidence="7 8" key="1">
    <citation type="submission" date="2016-10" db="EMBL/GenBank/DDBJ databases">
        <authorList>
            <person name="Varghese N."/>
            <person name="Submissions S."/>
        </authorList>
    </citation>
    <scope>NUCLEOTIDE SEQUENCE [LARGE SCALE GENOMIC DNA]</scope>
    <source>
        <strain evidence="7 8">DSM 16525</strain>
    </source>
</reference>
<name>A0A511SSX8_MYXFU</name>
<dbReference type="InterPro" id="IPR036890">
    <property type="entry name" value="HATPase_C_sf"/>
</dbReference>
<dbReference type="Pfam" id="PF07495">
    <property type="entry name" value="Y_Y_Y"/>
    <property type="match status" value="1"/>
</dbReference>
<evidence type="ECO:0000313" key="7">
    <source>
        <dbReference type="EMBL" id="SET20206.1"/>
    </source>
</evidence>
<dbReference type="RefSeq" id="WP_074949856.1">
    <property type="nucleotide sequence ID" value="NZ_BJXR01000002.1"/>
</dbReference>
<dbReference type="CDD" id="cd16917">
    <property type="entry name" value="HATPase_UhpB-NarQ-NarX-like"/>
    <property type="match status" value="1"/>
</dbReference>
<evidence type="ECO:0000256" key="1">
    <source>
        <dbReference type="ARBA" id="ARBA00022679"/>
    </source>
</evidence>
<dbReference type="Pfam" id="PF07730">
    <property type="entry name" value="HisKA_3"/>
    <property type="match status" value="1"/>
</dbReference>
<dbReference type="EMBL" id="FOIB01000001">
    <property type="protein sequence ID" value="SET20206.1"/>
    <property type="molecule type" value="Genomic_DNA"/>
</dbReference>
<dbReference type="GO" id="GO:0000155">
    <property type="term" value="F:phosphorelay sensor kinase activity"/>
    <property type="evidence" value="ECO:0007669"/>
    <property type="project" value="InterPro"/>
</dbReference>
<dbReference type="Pfam" id="PF02518">
    <property type="entry name" value="HATPase_c"/>
    <property type="match status" value="1"/>
</dbReference>
<dbReference type="Gene3D" id="1.20.5.1930">
    <property type="match status" value="1"/>
</dbReference>
<proteinExistence type="predicted"/>
<dbReference type="InterPro" id="IPR003594">
    <property type="entry name" value="HATPase_dom"/>
</dbReference>
<keyword evidence="4" id="KW-0472">Membrane</keyword>
<dbReference type="SUPFAM" id="SSF63829">
    <property type="entry name" value="Calcium-dependent phosphotriesterase"/>
    <property type="match status" value="1"/>
</dbReference>
<dbReference type="PANTHER" id="PTHR24421:SF62">
    <property type="entry name" value="SENSORY TRANSDUCTION HISTIDINE KINASE"/>
    <property type="match status" value="1"/>
</dbReference>
<dbReference type="Gene3D" id="3.30.565.10">
    <property type="entry name" value="Histidine kinase-like ATPase, C-terminal domain"/>
    <property type="match status" value="1"/>
</dbReference>
<evidence type="ECO:0000256" key="3">
    <source>
        <dbReference type="ARBA" id="ARBA00023012"/>
    </source>
</evidence>
<organism evidence="6 9">
    <name type="scientific">Myxococcus fulvus</name>
    <dbReference type="NCBI Taxonomy" id="33"/>
    <lineage>
        <taxon>Bacteria</taxon>
        <taxon>Pseudomonadati</taxon>
        <taxon>Myxococcota</taxon>
        <taxon>Myxococcia</taxon>
        <taxon>Myxococcales</taxon>
        <taxon>Cystobacterineae</taxon>
        <taxon>Myxococcaceae</taxon>
        <taxon>Myxococcus</taxon>
    </lineage>
</organism>
<keyword evidence="4" id="KW-0812">Transmembrane</keyword>
<keyword evidence="8" id="KW-1185">Reference proteome</keyword>